<evidence type="ECO:0000313" key="3">
    <source>
        <dbReference type="Proteomes" id="UP000274822"/>
    </source>
</evidence>
<name>A0A433QFD8_9FUNG</name>
<dbReference type="Pfam" id="PF13350">
    <property type="entry name" value="Y_phosphatase3"/>
    <property type="match status" value="1"/>
</dbReference>
<accession>A0A433QFD8</accession>
<sequence>MCSVWMGSGCGRGFMNHVIEPSLCPPLFFFFSSRLLVTTNLTKSDIAGISRTHVPIFRSEDWSPSAQTIKLNHYFDGPEGGRKVLSRGHRTLQNRLGSTYHEIVKSGAPFFRTIFLHIIDHPYAPLLVHCTAGKDRTGVFGMLLLSLCGVEDEVICGEYELTQRTSYVEEDRIEQVSKVLKKSVAEIRSAMSSRHVPITCFACFPLAISGIYILFVQHTLIHSRHPPTQSHRADSMRATIRLFRETYGSVENYLMEECEMTVEEVDELKGVLVVRVGFNENELYRPRD</sequence>
<organism evidence="2 3">
    <name type="scientific">Jimgerdemannia flammicorona</name>
    <dbReference type="NCBI Taxonomy" id="994334"/>
    <lineage>
        <taxon>Eukaryota</taxon>
        <taxon>Fungi</taxon>
        <taxon>Fungi incertae sedis</taxon>
        <taxon>Mucoromycota</taxon>
        <taxon>Mucoromycotina</taxon>
        <taxon>Endogonomycetes</taxon>
        <taxon>Endogonales</taxon>
        <taxon>Endogonaceae</taxon>
        <taxon>Jimgerdemannia</taxon>
    </lineage>
</organism>
<dbReference type="InterPro" id="IPR029021">
    <property type="entry name" value="Prot-tyrosine_phosphatase-like"/>
</dbReference>
<dbReference type="InterPro" id="IPR016130">
    <property type="entry name" value="Tyr_Pase_AS"/>
</dbReference>
<dbReference type="EMBL" id="RBNJ01006784">
    <property type="protein sequence ID" value="RUS28321.1"/>
    <property type="molecule type" value="Genomic_DNA"/>
</dbReference>
<dbReference type="PROSITE" id="PS50056">
    <property type="entry name" value="TYR_PHOSPHATASE_2"/>
    <property type="match status" value="1"/>
</dbReference>
<proteinExistence type="predicted"/>
<dbReference type="GO" id="GO:0004721">
    <property type="term" value="F:phosphoprotein phosphatase activity"/>
    <property type="evidence" value="ECO:0007669"/>
    <property type="project" value="InterPro"/>
</dbReference>
<gene>
    <name evidence="2" type="ORF">BC938DRAFT_482025</name>
</gene>
<dbReference type="PROSITE" id="PS00383">
    <property type="entry name" value="TYR_PHOSPHATASE_1"/>
    <property type="match status" value="1"/>
</dbReference>
<reference evidence="2 3" key="1">
    <citation type="journal article" date="2018" name="New Phytol.">
        <title>Phylogenomics of Endogonaceae and evolution of mycorrhizas within Mucoromycota.</title>
        <authorList>
            <person name="Chang Y."/>
            <person name="Desiro A."/>
            <person name="Na H."/>
            <person name="Sandor L."/>
            <person name="Lipzen A."/>
            <person name="Clum A."/>
            <person name="Barry K."/>
            <person name="Grigoriev I.V."/>
            <person name="Martin F.M."/>
            <person name="Stajich J.E."/>
            <person name="Smith M.E."/>
            <person name="Bonito G."/>
            <person name="Spatafora J.W."/>
        </authorList>
    </citation>
    <scope>NUCLEOTIDE SEQUENCE [LARGE SCALE GENOMIC DNA]</scope>
    <source>
        <strain evidence="2 3">AD002</strain>
    </source>
</reference>
<evidence type="ECO:0000259" key="1">
    <source>
        <dbReference type="PROSITE" id="PS50056"/>
    </source>
</evidence>
<dbReference type="PANTHER" id="PTHR31126">
    <property type="entry name" value="TYROSINE-PROTEIN PHOSPHATASE"/>
    <property type="match status" value="1"/>
</dbReference>
<protein>
    <submittedName>
        <fullName evidence="2">Protein-tyrosine phosphatase-like protein</fullName>
    </submittedName>
</protein>
<comment type="caution">
    <text evidence="2">The sequence shown here is derived from an EMBL/GenBank/DDBJ whole genome shotgun (WGS) entry which is preliminary data.</text>
</comment>
<evidence type="ECO:0000313" key="2">
    <source>
        <dbReference type="EMBL" id="RUS28321.1"/>
    </source>
</evidence>
<feature type="domain" description="Tyrosine specific protein phosphatases" evidence="1">
    <location>
        <begin position="125"/>
        <end position="140"/>
    </location>
</feature>
<dbReference type="PANTHER" id="PTHR31126:SF1">
    <property type="entry name" value="TYROSINE SPECIFIC PROTEIN PHOSPHATASES DOMAIN-CONTAINING PROTEIN"/>
    <property type="match status" value="1"/>
</dbReference>
<dbReference type="Gene3D" id="3.90.190.10">
    <property type="entry name" value="Protein tyrosine phosphatase superfamily"/>
    <property type="match status" value="1"/>
</dbReference>
<dbReference type="InterPro" id="IPR000387">
    <property type="entry name" value="Tyr_Pase_dom"/>
</dbReference>
<dbReference type="SUPFAM" id="SSF52799">
    <property type="entry name" value="(Phosphotyrosine protein) phosphatases II"/>
    <property type="match status" value="1"/>
</dbReference>
<keyword evidence="3" id="KW-1185">Reference proteome</keyword>
<dbReference type="Proteomes" id="UP000274822">
    <property type="component" value="Unassembled WGS sequence"/>
</dbReference>
<dbReference type="AlphaFoldDB" id="A0A433QFD8"/>
<dbReference type="InterPro" id="IPR026893">
    <property type="entry name" value="Tyr/Ser_Pase_IphP-type"/>
</dbReference>